<evidence type="ECO:0000313" key="1">
    <source>
        <dbReference type="EMBL" id="MEC0239077.1"/>
    </source>
</evidence>
<evidence type="ECO:0000313" key="2">
    <source>
        <dbReference type="Proteomes" id="UP001344632"/>
    </source>
</evidence>
<organism evidence="1 2">
    <name type="scientific">Paenibacillus dokdonensis</name>
    <dbReference type="NCBI Taxonomy" id="2567944"/>
    <lineage>
        <taxon>Bacteria</taxon>
        <taxon>Bacillati</taxon>
        <taxon>Bacillota</taxon>
        <taxon>Bacilli</taxon>
        <taxon>Bacillales</taxon>
        <taxon>Paenibacillaceae</taxon>
        <taxon>Paenibacillus</taxon>
    </lineage>
</organism>
<protein>
    <recommendedName>
        <fullName evidence="3">DUF2642 domain-containing protein</fullName>
    </recommendedName>
</protein>
<sequence length="72" mass="8623">MKITDEQLNQYRLSGEMVRVVRDNMEDNDVKGIVVAWNEEQVMIRRRNRKVVKLDRSYIYEPVDEPRSNPEA</sequence>
<dbReference type="Proteomes" id="UP001344632">
    <property type="component" value="Unassembled WGS sequence"/>
</dbReference>
<dbReference type="RefSeq" id="WP_326085997.1">
    <property type="nucleotide sequence ID" value="NZ_JARLKZ010000003.1"/>
</dbReference>
<gene>
    <name evidence="1" type="ORF">P4H66_04230</name>
</gene>
<dbReference type="EMBL" id="JARLKZ010000003">
    <property type="protein sequence ID" value="MEC0239077.1"/>
    <property type="molecule type" value="Genomic_DNA"/>
</dbReference>
<comment type="caution">
    <text evidence="1">The sequence shown here is derived from an EMBL/GenBank/DDBJ whole genome shotgun (WGS) entry which is preliminary data.</text>
</comment>
<proteinExistence type="predicted"/>
<keyword evidence="2" id="KW-1185">Reference proteome</keyword>
<reference evidence="1 2" key="1">
    <citation type="submission" date="2023-03" db="EMBL/GenBank/DDBJ databases">
        <title>Bacillus Genome Sequencing.</title>
        <authorList>
            <person name="Dunlap C."/>
        </authorList>
    </citation>
    <scope>NUCLEOTIDE SEQUENCE [LARGE SCALE GENOMIC DNA]</scope>
    <source>
        <strain evidence="1 2">BD-525</strain>
    </source>
</reference>
<accession>A0ABU6GLP9</accession>
<name>A0ABU6GLP9_9BACL</name>
<evidence type="ECO:0008006" key="3">
    <source>
        <dbReference type="Google" id="ProtNLM"/>
    </source>
</evidence>